<dbReference type="InterPro" id="IPR014942">
    <property type="entry name" value="AbiEii"/>
</dbReference>
<evidence type="ECO:0000313" key="1">
    <source>
        <dbReference type="EMBL" id="PJE61930.1"/>
    </source>
</evidence>
<proteinExistence type="predicted"/>
<gene>
    <name evidence="1" type="ORF">COU87_01960</name>
</gene>
<dbReference type="AlphaFoldDB" id="A0A2M8KPT8"/>
<name>A0A2M8KPT8_9BACT</name>
<sequence>MSKIYPEIFDQERKETFQKLKTFGSKSYLAGGTALALQLGHRRSFDFDLFTPKPIGNSLRKQVRNIFGDVQYSHNTADQVIFETVENISVTFLHYWFSLLYGKIDTNSIPLASISDIVADKAHTIGRRAIWRDYVDVFYVLKQNLMNIEDIISDAQNKFKGEFVAEQFLEQLVYYDDIELVDIDWLKEEYDTKEIKSFLQEKVRAYVKTIG</sequence>
<dbReference type="Proteomes" id="UP000230222">
    <property type="component" value="Unassembled WGS sequence"/>
</dbReference>
<reference evidence="2" key="1">
    <citation type="submission" date="2017-09" db="EMBL/GenBank/DDBJ databases">
        <title>Depth-based differentiation of microbial function through sediment-hosted aquifers and enrichment of novel symbionts in the deep terrestrial subsurface.</title>
        <authorList>
            <person name="Probst A.J."/>
            <person name="Ladd B."/>
            <person name="Jarett J.K."/>
            <person name="Geller-Mcgrath D.E."/>
            <person name="Sieber C.M.K."/>
            <person name="Emerson J.B."/>
            <person name="Anantharaman K."/>
            <person name="Thomas B.C."/>
            <person name="Malmstrom R."/>
            <person name="Stieglmeier M."/>
            <person name="Klingl A."/>
            <person name="Woyke T."/>
            <person name="Ryan C.M."/>
            <person name="Banfield J.F."/>
        </authorList>
    </citation>
    <scope>NUCLEOTIDE SEQUENCE [LARGE SCALE GENOMIC DNA]</scope>
</reference>
<protein>
    <recommendedName>
        <fullName evidence="3">Nucleotidyl transferase AbiEii/AbiGii toxin family protein</fullName>
    </recommendedName>
</protein>
<evidence type="ECO:0008006" key="3">
    <source>
        <dbReference type="Google" id="ProtNLM"/>
    </source>
</evidence>
<comment type="caution">
    <text evidence="1">The sequence shown here is derived from an EMBL/GenBank/DDBJ whole genome shotgun (WGS) entry which is preliminary data.</text>
</comment>
<dbReference type="EMBL" id="PFEC01000035">
    <property type="protein sequence ID" value="PJE61930.1"/>
    <property type="molecule type" value="Genomic_DNA"/>
</dbReference>
<organism evidence="1 2">
    <name type="scientific">Candidatus Roizmanbacteria bacterium CG10_big_fil_rev_8_21_14_0_10_39_12</name>
    <dbReference type="NCBI Taxonomy" id="1974852"/>
    <lineage>
        <taxon>Bacteria</taxon>
        <taxon>Candidatus Roizmaniibacteriota</taxon>
    </lineage>
</organism>
<accession>A0A2M8KPT8</accession>
<dbReference type="Pfam" id="PF08843">
    <property type="entry name" value="AbiEii"/>
    <property type="match status" value="1"/>
</dbReference>
<evidence type="ECO:0000313" key="2">
    <source>
        <dbReference type="Proteomes" id="UP000230222"/>
    </source>
</evidence>